<dbReference type="RefSeq" id="WP_093145131.1">
    <property type="nucleotide sequence ID" value="NZ_BMWO01000006.1"/>
</dbReference>
<proteinExistence type="predicted"/>
<dbReference type="AlphaFoldDB" id="A0A1G7IJB7"/>
<evidence type="ECO:0000313" key="2">
    <source>
        <dbReference type="Proteomes" id="UP000199321"/>
    </source>
</evidence>
<dbReference type="Gene3D" id="2.30.30.110">
    <property type="match status" value="1"/>
</dbReference>
<organism evidence="1 2">
    <name type="scientific">Ulvibacter litoralis</name>
    <dbReference type="NCBI Taxonomy" id="227084"/>
    <lineage>
        <taxon>Bacteria</taxon>
        <taxon>Pseudomonadati</taxon>
        <taxon>Bacteroidota</taxon>
        <taxon>Flavobacteriia</taxon>
        <taxon>Flavobacteriales</taxon>
        <taxon>Flavobacteriaceae</taxon>
        <taxon>Ulvibacter</taxon>
    </lineage>
</organism>
<reference evidence="1 2" key="1">
    <citation type="submission" date="2016-10" db="EMBL/GenBank/DDBJ databases">
        <authorList>
            <person name="de Groot N.N."/>
        </authorList>
    </citation>
    <scope>NUCLEOTIDE SEQUENCE [LARGE SCALE GENOMIC DNA]</scope>
    <source>
        <strain evidence="1 2">DSM 16195</strain>
    </source>
</reference>
<name>A0A1G7IJB7_9FLAO</name>
<keyword evidence="2" id="KW-1185">Reference proteome</keyword>
<sequence length="149" mass="16927">MSLGDFFPDNLKDDFAKRNIDLGNAILIKIPDFTIVYDKYIIVVAKDDKEVSLAYVVINSEANPNKAYNSYLKSLHLKIDKKNNPFLEKDSFVDCSKLREFPIQSVVDFLIKNPERAVGNVSSSVLKSIHITISTASTIERFMKKKFGF</sequence>
<accession>A0A1G7IJB7</accession>
<dbReference type="EMBL" id="FNBA01000006">
    <property type="protein sequence ID" value="SDF12850.1"/>
    <property type="molecule type" value="Genomic_DNA"/>
</dbReference>
<gene>
    <name evidence="1" type="ORF">SAMN05421855_10643</name>
</gene>
<dbReference type="OrthoDB" id="1082405at2"/>
<dbReference type="STRING" id="227084.SAMN05421855_10643"/>
<dbReference type="Proteomes" id="UP000199321">
    <property type="component" value="Unassembled WGS sequence"/>
</dbReference>
<evidence type="ECO:0000313" key="1">
    <source>
        <dbReference type="EMBL" id="SDF12850.1"/>
    </source>
</evidence>
<protein>
    <submittedName>
        <fullName evidence="1">Uncharacterized protein</fullName>
    </submittedName>
</protein>
<dbReference type="InterPro" id="IPR011067">
    <property type="entry name" value="Plasmid_toxin/cell-grow_inhib"/>
</dbReference>